<gene>
    <name evidence="2" type="ORF">SMN809_LOCUS362</name>
</gene>
<feature type="transmembrane region" description="Helical" evidence="1">
    <location>
        <begin position="711"/>
        <end position="737"/>
    </location>
</feature>
<feature type="transmembrane region" description="Helical" evidence="1">
    <location>
        <begin position="803"/>
        <end position="822"/>
    </location>
</feature>
<protein>
    <submittedName>
        <fullName evidence="2">Uncharacterized protein</fullName>
    </submittedName>
</protein>
<keyword evidence="1" id="KW-1133">Transmembrane helix</keyword>
<evidence type="ECO:0000313" key="2">
    <source>
        <dbReference type="EMBL" id="CAF3785690.1"/>
    </source>
</evidence>
<accession>A0A8S2IXH9</accession>
<feature type="transmembrane region" description="Helical" evidence="1">
    <location>
        <begin position="407"/>
        <end position="429"/>
    </location>
</feature>
<comment type="caution">
    <text evidence="2">The sequence shown here is derived from an EMBL/GenBank/DDBJ whole genome shotgun (WGS) entry which is preliminary data.</text>
</comment>
<evidence type="ECO:0000313" key="3">
    <source>
        <dbReference type="Proteomes" id="UP000676336"/>
    </source>
</evidence>
<evidence type="ECO:0000256" key="1">
    <source>
        <dbReference type="SAM" id="Phobius"/>
    </source>
</evidence>
<proteinExistence type="predicted"/>
<reference evidence="2" key="1">
    <citation type="submission" date="2021-02" db="EMBL/GenBank/DDBJ databases">
        <authorList>
            <person name="Nowell W R."/>
        </authorList>
    </citation>
    <scope>NUCLEOTIDE SEQUENCE</scope>
</reference>
<keyword evidence="1" id="KW-0812">Transmembrane</keyword>
<dbReference type="EMBL" id="CAJOBI010000036">
    <property type="protein sequence ID" value="CAF3785690.1"/>
    <property type="molecule type" value="Genomic_DNA"/>
</dbReference>
<dbReference type="Proteomes" id="UP000676336">
    <property type="component" value="Unassembled WGS sequence"/>
</dbReference>
<organism evidence="2 3">
    <name type="scientific">Rotaria magnacalcarata</name>
    <dbReference type="NCBI Taxonomy" id="392030"/>
    <lineage>
        <taxon>Eukaryota</taxon>
        <taxon>Metazoa</taxon>
        <taxon>Spiralia</taxon>
        <taxon>Gnathifera</taxon>
        <taxon>Rotifera</taxon>
        <taxon>Eurotatoria</taxon>
        <taxon>Bdelloidea</taxon>
        <taxon>Philodinida</taxon>
        <taxon>Philodinidae</taxon>
        <taxon>Rotaria</taxon>
    </lineage>
</organism>
<sequence>MLNKFRQSLIEWNLFASEDQNDDMNSSPSREITNADAQLLQEQRISTRLYVISLTTTSFILVISTLLSAEKNIITIHNPSLKVYKELHEKSPTTLNCPCLTNTMPYKQFIVAETAMHQICSSSFVSEQWISALFIPDASRYSGIDFRTTASSQFELLKTLCEVARDNIFESLLNLNNTQLLAGNLLPEKEIFIQTKTTSERIRSDTTIRLNNALKLIELLTQTNYFSSALNTNIVYFVNRIMFHEIFVYGSSNTAWYSIVNNETKICGCQFNTCFLPVGFYSFADEINFNRHTIIEPHKYNASDLVPGFFGACTPYEAIFQAKFICLYDIKCIKKLTHYFPRLVQLMSTIQPLNTSVPSKYPRNVTVNHLIQEIFLEQWRVSIDYIKYFAACAPKICTYSYTKQINFAYTITMLISLYGGLQTILRFIIPYIVHYSIKRRSNVICNTNTNQTNQTGIQSPSFVMTDWRIVSLSYFQSLAALCTLAHDIISNDIELFRLSTIVTTRLLNSHLFSSQMNNTLEELIHSIQTEFERVNHIFRLLFQVNQYFAGTGYNSQLDISGSSNDEHLKIKIFSNSPGKLYEDFKCLCSFNINCGGPMIITHAAKEIIVPGFVWRCSAMDSILSSTLECLYSNTRCLTDILLRYINYSNTAVPVPPLNVSQLIRTTTHSTVATLADNLFVEEWRISWSHVKYFNLCAPNVCQYTYVKRANYLYVVTMFLAIYGGLSLALSLLAPLMIKLVVRFQHQSLSIERISIITLPRIYYQWLSQTMRKKIIYFNLFETYSFGRNIDLTRRIQLGHLTTRLYICFYCVGITILIFHSSFKQRTITENFYNPSLALTQQLKTRQNGTVECPCTRASIPLHEFVTIQTSFHEICTSTFVKDEWREALTINFNNISSFLNINDYRRFLSAHLQFLSGLCYQTMKHVNDSVRSFTSTSLITSRLLSQSSFDKQLSNLLYQTELHAPTLFANALELVQSINHGNVLMTVYASNYEFVARKSQKGLSTILYTLPITYKETRNCSCGLQSKCLTQAVFTWPRHVKVKGFLIGCLPSESFLASTLECFFDVDCINLLRNHMSGNVSYLNIISILNQSSNNLTTKRFIFQIHRTHVLPLNGRSMVHSRFQINTTVNELVKKLFVEEWSTNISYERYFSQCAPNICTYFYIDNANTLYVANTLLGLYGGLTVVLDWWCPQLVKLIQRIQDHYNKKRRVCSTSNIS</sequence>
<keyword evidence="1" id="KW-0472">Membrane</keyword>
<dbReference type="AlphaFoldDB" id="A0A8S2IXH9"/>
<name>A0A8S2IXH9_9BILA</name>